<evidence type="ECO:0000256" key="1">
    <source>
        <dbReference type="SAM" id="MobiDB-lite"/>
    </source>
</evidence>
<dbReference type="EMBL" id="AP004051">
    <property type="protein sequence ID" value="BAC83289.1"/>
    <property type="molecule type" value="Genomic_DNA"/>
</dbReference>
<feature type="compositionally biased region" description="Low complexity" evidence="1">
    <location>
        <begin position="1"/>
        <end position="18"/>
    </location>
</feature>
<accession>Q6ZHL5</accession>
<name>Q6ZHL5_ORYSJ</name>
<sequence>MLSSTPAAAPLPSTTTEKPSPPPTLGRCRIFRLRPPPAAVPDHLAMRRRLLRLCKDEESLGSSRNAICPARGELHRRACCLQLPFLVVPGHPALA</sequence>
<organism evidence="2 3">
    <name type="scientific">Oryza sativa subsp. japonica</name>
    <name type="common">Rice</name>
    <dbReference type="NCBI Taxonomy" id="39947"/>
    <lineage>
        <taxon>Eukaryota</taxon>
        <taxon>Viridiplantae</taxon>
        <taxon>Streptophyta</taxon>
        <taxon>Embryophyta</taxon>
        <taxon>Tracheophyta</taxon>
        <taxon>Spermatophyta</taxon>
        <taxon>Magnoliopsida</taxon>
        <taxon>Liliopsida</taxon>
        <taxon>Poales</taxon>
        <taxon>Poaceae</taxon>
        <taxon>BOP clade</taxon>
        <taxon>Oryzoideae</taxon>
        <taxon>Oryzeae</taxon>
        <taxon>Oryzinae</taxon>
        <taxon>Oryza</taxon>
        <taxon>Oryza sativa</taxon>
    </lineage>
</organism>
<evidence type="ECO:0000313" key="3">
    <source>
        <dbReference type="Proteomes" id="UP000000763"/>
    </source>
</evidence>
<proteinExistence type="predicted"/>
<protein>
    <submittedName>
        <fullName evidence="2">Uncharacterized protein</fullName>
    </submittedName>
</protein>
<reference evidence="3" key="1">
    <citation type="journal article" date="2005" name="Nature">
        <title>The map-based sequence of the rice genome.</title>
        <authorList>
            <consortium name="International rice genome sequencing project (IRGSP)"/>
            <person name="Matsumoto T."/>
            <person name="Wu J."/>
            <person name="Kanamori H."/>
            <person name="Katayose Y."/>
            <person name="Fujisawa M."/>
            <person name="Namiki N."/>
            <person name="Mizuno H."/>
            <person name="Yamamoto K."/>
            <person name="Antonio B.A."/>
            <person name="Baba T."/>
            <person name="Sakata K."/>
            <person name="Nagamura Y."/>
            <person name="Aoki H."/>
            <person name="Arikawa K."/>
            <person name="Arita K."/>
            <person name="Bito T."/>
            <person name="Chiden Y."/>
            <person name="Fujitsuka N."/>
            <person name="Fukunaka R."/>
            <person name="Hamada M."/>
            <person name="Harada C."/>
            <person name="Hayashi A."/>
            <person name="Hijishita S."/>
            <person name="Honda M."/>
            <person name="Hosokawa S."/>
            <person name="Ichikawa Y."/>
            <person name="Idonuma A."/>
            <person name="Iijima M."/>
            <person name="Ikeda M."/>
            <person name="Ikeno M."/>
            <person name="Ito K."/>
            <person name="Ito S."/>
            <person name="Ito T."/>
            <person name="Ito Y."/>
            <person name="Ito Y."/>
            <person name="Iwabuchi A."/>
            <person name="Kamiya K."/>
            <person name="Karasawa W."/>
            <person name="Kurita K."/>
            <person name="Katagiri S."/>
            <person name="Kikuta A."/>
            <person name="Kobayashi H."/>
            <person name="Kobayashi N."/>
            <person name="Machita K."/>
            <person name="Maehara T."/>
            <person name="Masukawa M."/>
            <person name="Mizubayashi T."/>
            <person name="Mukai Y."/>
            <person name="Nagasaki H."/>
            <person name="Nagata Y."/>
            <person name="Naito S."/>
            <person name="Nakashima M."/>
            <person name="Nakama Y."/>
            <person name="Nakamichi Y."/>
            <person name="Nakamura M."/>
            <person name="Meguro A."/>
            <person name="Negishi M."/>
            <person name="Ohta I."/>
            <person name="Ohta T."/>
            <person name="Okamoto M."/>
            <person name="Ono N."/>
            <person name="Saji S."/>
            <person name="Sakaguchi M."/>
            <person name="Sakai K."/>
            <person name="Shibata M."/>
            <person name="Shimokawa T."/>
            <person name="Song J."/>
            <person name="Takazaki Y."/>
            <person name="Terasawa K."/>
            <person name="Tsugane M."/>
            <person name="Tsuji K."/>
            <person name="Ueda S."/>
            <person name="Waki K."/>
            <person name="Yamagata H."/>
            <person name="Yamamoto M."/>
            <person name="Yamamoto S."/>
            <person name="Yamane H."/>
            <person name="Yoshiki S."/>
            <person name="Yoshihara R."/>
            <person name="Yukawa K."/>
            <person name="Zhong H."/>
            <person name="Yano M."/>
            <person name="Yuan Q."/>
            <person name="Ouyang S."/>
            <person name="Liu J."/>
            <person name="Jones K.M."/>
            <person name="Gansberger K."/>
            <person name="Moffat K."/>
            <person name="Hill J."/>
            <person name="Bera J."/>
            <person name="Fadrosh D."/>
            <person name="Jin S."/>
            <person name="Johri S."/>
            <person name="Kim M."/>
            <person name="Overton L."/>
            <person name="Reardon M."/>
            <person name="Tsitrin T."/>
            <person name="Vuong H."/>
            <person name="Weaver B."/>
            <person name="Ciecko A."/>
            <person name="Tallon L."/>
            <person name="Jackson J."/>
            <person name="Pai G."/>
            <person name="Aken S.V."/>
            <person name="Utterback T."/>
            <person name="Reidmuller S."/>
            <person name="Feldblyum T."/>
            <person name="Hsiao J."/>
            <person name="Zismann V."/>
            <person name="Iobst S."/>
            <person name="de Vazeille A.R."/>
            <person name="Buell C.R."/>
            <person name="Ying K."/>
            <person name="Li Y."/>
            <person name="Lu T."/>
            <person name="Huang Y."/>
            <person name="Zhao Q."/>
            <person name="Feng Q."/>
            <person name="Zhang L."/>
            <person name="Zhu J."/>
            <person name="Weng Q."/>
            <person name="Mu J."/>
            <person name="Lu Y."/>
            <person name="Fan D."/>
            <person name="Liu Y."/>
            <person name="Guan J."/>
            <person name="Zhang Y."/>
            <person name="Yu S."/>
            <person name="Liu X."/>
            <person name="Zhang Y."/>
            <person name="Hong G."/>
            <person name="Han B."/>
            <person name="Choisne N."/>
            <person name="Demange N."/>
            <person name="Orjeda G."/>
            <person name="Samain S."/>
            <person name="Cattolico L."/>
            <person name="Pelletier E."/>
            <person name="Couloux A."/>
            <person name="Segurens B."/>
            <person name="Wincker P."/>
            <person name="D'Hont A."/>
            <person name="Scarpelli C."/>
            <person name="Weissenbach J."/>
            <person name="Salanoubat M."/>
            <person name="Quetier F."/>
            <person name="Yu Y."/>
            <person name="Kim H.R."/>
            <person name="Rambo T."/>
            <person name="Currie J."/>
            <person name="Collura K."/>
            <person name="Luo M."/>
            <person name="Yang T."/>
            <person name="Ammiraju J.S.S."/>
            <person name="Engler F."/>
            <person name="Soderlund C."/>
            <person name="Wing R.A."/>
            <person name="Palmer L.E."/>
            <person name="de la Bastide M."/>
            <person name="Spiegel L."/>
            <person name="Nascimento L."/>
            <person name="Zutavern T."/>
            <person name="O'Shaughnessy A."/>
            <person name="Dike S."/>
            <person name="Dedhia N."/>
            <person name="Preston R."/>
            <person name="Balija V."/>
            <person name="McCombie W.R."/>
            <person name="Chow T."/>
            <person name="Chen H."/>
            <person name="Chung M."/>
            <person name="Chen C."/>
            <person name="Shaw J."/>
            <person name="Wu H."/>
            <person name="Hsiao K."/>
            <person name="Chao Y."/>
            <person name="Chu M."/>
            <person name="Cheng C."/>
            <person name="Hour A."/>
            <person name="Lee P."/>
            <person name="Lin S."/>
            <person name="Lin Y."/>
            <person name="Liou J."/>
            <person name="Liu S."/>
            <person name="Hsing Y."/>
            <person name="Raghuvanshi S."/>
            <person name="Mohanty A."/>
            <person name="Bharti A.K."/>
            <person name="Gaur A."/>
            <person name="Gupta V."/>
            <person name="Kumar D."/>
            <person name="Ravi V."/>
            <person name="Vij S."/>
            <person name="Kapur A."/>
            <person name="Khurana P."/>
            <person name="Khurana P."/>
            <person name="Khurana J.P."/>
            <person name="Tyagi A.K."/>
            <person name="Gaikwad K."/>
            <person name="Singh A."/>
            <person name="Dalal V."/>
            <person name="Srivastava S."/>
            <person name="Dixit A."/>
            <person name="Pal A.K."/>
            <person name="Ghazi I.A."/>
            <person name="Yadav M."/>
            <person name="Pandit A."/>
            <person name="Bhargava A."/>
            <person name="Sureshbabu K."/>
            <person name="Batra K."/>
            <person name="Sharma T.R."/>
            <person name="Mohapatra T."/>
            <person name="Singh N.K."/>
            <person name="Messing J."/>
            <person name="Nelson A.B."/>
            <person name="Fuks G."/>
            <person name="Kavchok S."/>
            <person name="Keizer G."/>
            <person name="Linton E."/>
            <person name="Llaca V."/>
            <person name="Song R."/>
            <person name="Tanyolac B."/>
            <person name="Young S."/>
            <person name="Ho-Il K."/>
            <person name="Hahn J.H."/>
            <person name="Sangsakoo G."/>
            <person name="Vanavichit A."/>
            <person name="de Mattos Luiz.A.T."/>
            <person name="Zimmer P.D."/>
            <person name="Malone G."/>
            <person name="Dellagostin O."/>
            <person name="de Oliveira A.C."/>
            <person name="Bevan M."/>
            <person name="Bancroft I."/>
            <person name="Minx P."/>
            <person name="Cordum H."/>
            <person name="Wilson R."/>
            <person name="Cheng Z."/>
            <person name="Jin W."/>
            <person name="Jiang J."/>
            <person name="Leong S.A."/>
            <person name="Iwama H."/>
            <person name="Gojobori T."/>
            <person name="Itoh T."/>
            <person name="Niimura Y."/>
            <person name="Fujii Y."/>
            <person name="Habara T."/>
            <person name="Sakai H."/>
            <person name="Sato Y."/>
            <person name="Wilson G."/>
            <person name="Kumar K."/>
            <person name="McCouch S."/>
            <person name="Juretic N."/>
            <person name="Hoen D."/>
            <person name="Wright S."/>
            <person name="Bruskiewich R."/>
            <person name="Bureau T."/>
            <person name="Miyao A."/>
            <person name="Hirochika H."/>
            <person name="Nishikawa T."/>
            <person name="Kadowaki K."/>
            <person name="Sugiura M."/>
            <person name="Burr B."/>
            <person name="Sasaki T."/>
        </authorList>
    </citation>
    <scope>NUCLEOTIDE SEQUENCE [LARGE SCALE GENOMIC DNA]</scope>
    <source>
        <strain evidence="3">cv. Nipponbare</strain>
    </source>
</reference>
<dbReference type="AlphaFoldDB" id="Q6ZHL5"/>
<dbReference type="Proteomes" id="UP000000763">
    <property type="component" value="Chromosome 7"/>
</dbReference>
<gene>
    <name evidence="2" type="primary">OJ1218_C12.5</name>
</gene>
<feature type="region of interest" description="Disordered" evidence="1">
    <location>
        <begin position="1"/>
        <end position="26"/>
    </location>
</feature>
<evidence type="ECO:0000313" key="2">
    <source>
        <dbReference type="EMBL" id="BAC83289.1"/>
    </source>
</evidence>
<reference evidence="3" key="2">
    <citation type="journal article" date="2008" name="Nucleic Acids Res.">
        <title>The rice annotation project database (RAP-DB): 2008 update.</title>
        <authorList>
            <consortium name="The rice annotation project (RAP)"/>
        </authorList>
    </citation>
    <scope>GENOME REANNOTATION</scope>
    <source>
        <strain evidence="3">cv. Nipponbare</strain>
    </source>
</reference>